<feature type="transmembrane region" description="Helical" evidence="1">
    <location>
        <begin position="48"/>
        <end position="66"/>
    </location>
</feature>
<evidence type="ECO:0000313" key="2">
    <source>
        <dbReference type="EMBL" id="NYD49741.1"/>
    </source>
</evidence>
<reference evidence="2 3" key="1">
    <citation type="submission" date="2020-07" db="EMBL/GenBank/DDBJ databases">
        <title>Sequencing the genomes of 1000 actinobacteria strains.</title>
        <authorList>
            <person name="Klenk H.-P."/>
        </authorList>
    </citation>
    <scope>NUCLEOTIDE SEQUENCE [LARGE SCALE GENOMIC DNA]</scope>
    <source>
        <strain evidence="2 3">DSM 40398</strain>
    </source>
</reference>
<keyword evidence="1" id="KW-0472">Membrane</keyword>
<evidence type="ECO:0000256" key="1">
    <source>
        <dbReference type="SAM" id="Phobius"/>
    </source>
</evidence>
<dbReference type="Proteomes" id="UP000529783">
    <property type="component" value="Unassembled WGS sequence"/>
</dbReference>
<comment type="caution">
    <text evidence="2">The sequence shown here is derived from an EMBL/GenBank/DDBJ whole genome shotgun (WGS) entry which is preliminary data.</text>
</comment>
<accession>A0A7Y9ELD8</accession>
<keyword evidence="1" id="KW-0812">Transmembrane</keyword>
<keyword evidence="1" id="KW-1133">Transmembrane helix</keyword>
<protein>
    <submittedName>
        <fullName evidence="2">Putative membrane protein YfcA</fullName>
    </submittedName>
</protein>
<keyword evidence="3" id="KW-1185">Reference proteome</keyword>
<sequence>MSEQKRRPEDGQREFADAAWAAPSYLLSGMLIWGGLGWLLSKWTHQDWLVPIGLVVGIVLAVYLIYVKFGRDSS</sequence>
<dbReference type="RefSeq" id="WP_179846407.1">
    <property type="nucleotide sequence ID" value="NZ_BAAASW010000001.1"/>
</dbReference>
<evidence type="ECO:0000313" key="3">
    <source>
        <dbReference type="Proteomes" id="UP000529783"/>
    </source>
</evidence>
<feature type="transmembrane region" description="Helical" evidence="1">
    <location>
        <begin position="20"/>
        <end position="41"/>
    </location>
</feature>
<dbReference type="AlphaFoldDB" id="A0A7Y9ELD8"/>
<name>A0A7Y9ELD8_9ACTN</name>
<dbReference type="EMBL" id="JACCBA010000001">
    <property type="protein sequence ID" value="NYD49741.1"/>
    <property type="molecule type" value="Genomic_DNA"/>
</dbReference>
<proteinExistence type="predicted"/>
<organism evidence="2 3">
    <name type="scientific">Actinomadura luteofluorescens</name>
    <dbReference type="NCBI Taxonomy" id="46163"/>
    <lineage>
        <taxon>Bacteria</taxon>
        <taxon>Bacillati</taxon>
        <taxon>Actinomycetota</taxon>
        <taxon>Actinomycetes</taxon>
        <taxon>Streptosporangiales</taxon>
        <taxon>Thermomonosporaceae</taxon>
        <taxon>Actinomadura</taxon>
    </lineage>
</organism>
<gene>
    <name evidence="2" type="ORF">BJY14_005724</name>
</gene>